<feature type="domain" description="Mur ligase C-terminal" evidence="4">
    <location>
        <begin position="274"/>
        <end position="398"/>
    </location>
</feature>
<dbReference type="SUPFAM" id="SSF53244">
    <property type="entry name" value="MurD-like peptide ligases, peptide-binding domain"/>
    <property type="match status" value="1"/>
</dbReference>
<evidence type="ECO:0000313" key="6">
    <source>
        <dbReference type="EMBL" id="OGZ30649.1"/>
    </source>
</evidence>
<dbReference type="Gene3D" id="3.90.190.20">
    <property type="entry name" value="Mur ligase, C-terminal domain"/>
    <property type="match status" value="1"/>
</dbReference>
<accession>A0A1G2EXX4</accession>
<dbReference type="SUPFAM" id="SSF53623">
    <property type="entry name" value="MurD-like peptide ligases, catalytic domain"/>
    <property type="match status" value="1"/>
</dbReference>
<dbReference type="InterPro" id="IPR036615">
    <property type="entry name" value="Mur_ligase_C_dom_sf"/>
</dbReference>
<evidence type="ECO:0000256" key="2">
    <source>
        <dbReference type="ARBA" id="ARBA00022741"/>
    </source>
</evidence>
<proteinExistence type="predicted"/>
<comment type="caution">
    <text evidence="6">The sequence shown here is derived from an EMBL/GenBank/DDBJ whole genome shotgun (WGS) entry which is preliminary data.</text>
</comment>
<evidence type="ECO:0000256" key="1">
    <source>
        <dbReference type="ARBA" id="ARBA00022598"/>
    </source>
</evidence>
<dbReference type="STRING" id="1801725.A3J00_00575"/>
<evidence type="ECO:0000256" key="3">
    <source>
        <dbReference type="ARBA" id="ARBA00022840"/>
    </source>
</evidence>
<keyword evidence="3" id="KW-0067">ATP-binding</keyword>
<dbReference type="AlphaFoldDB" id="A0A1G2EXX4"/>
<dbReference type="Gene3D" id="3.40.1190.10">
    <property type="entry name" value="Mur-like, catalytic domain"/>
    <property type="match status" value="1"/>
</dbReference>
<dbReference type="InterPro" id="IPR004101">
    <property type="entry name" value="Mur_ligase_C"/>
</dbReference>
<name>A0A1G2EXX4_9BACT</name>
<evidence type="ECO:0008006" key="8">
    <source>
        <dbReference type="Google" id="ProtNLM"/>
    </source>
</evidence>
<dbReference type="Proteomes" id="UP000178428">
    <property type="component" value="Unassembled WGS sequence"/>
</dbReference>
<sequence length="432" mass="48100">MIVKKFLKKIIAGILNFEARLIIKKYKPEIISITGSVGKTSSKEAVCAVLLSRFNVRKSEKSQNSELGVPLTIIGESNPWYSPVGWLKVIFNGAGLIFKTAPNYPEKIILEMGVDRPGDIMKLARFKPRVSIITAIGEIPTHVEFFSGSEDVAREKSRLVEILSVQDWAILNTDDDAVLDMKEKTRAKILTFGFGEDANVRASEYKLTYGENNKPEGITFKMDYSGSSVPVRIPGSFGKQSVYAALAGAAAGITYGMNLVEISEALSRYESPPGRMRLVEGEKETWILDDTYNASPQAMHAAIDVLKDLPAKRKIAVLGDMLEIGKFTIQSHQKAGDQLKNIADMVITCGPRAKFIARELLDHRFGAKKVISVYDSREAGRELERIIEPGDLILVKGSQAMRMERVVEEIMAYPEKKSELLVRQEPEWLNKE</sequence>
<keyword evidence="1" id="KW-0436">Ligase</keyword>
<evidence type="ECO:0000259" key="5">
    <source>
        <dbReference type="Pfam" id="PF08245"/>
    </source>
</evidence>
<organism evidence="6 7">
    <name type="scientific">Candidatus Niyogibacteria bacterium RIFCSPLOWO2_02_FULL_45_13</name>
    <dbReference type="NCBI Taxonomy" id="1801725"/>
    <lineage>
        <taxon>Bacteria</taxon>
        <taxon>Candidatus Niyogiibacteriota</taxon>
    </lineage>
</organism>
<dbReference type="EMBL" id="MHMR01000017">
    <property type="protein sequence ID" value="OGZ30649.1"/>
    <property type="molecule type" value="Genomic_DNA"/>
</dbReference>
<gene>
    <name evidence="6" type="ORF">A3J00_00575</name>
</gene>
<reference evidence="6 7" key="1">
    <citation type="journal article" date="2016" name="Nat. Commun.">
        <title>Thousands of microbial genomes shed light on interconnected biogeochemical processes in an aquifer system.</title>
        <authorList>
            <person name="Anantharaman K."/>
            <person name="Brown C.T."/>
            <person name="Hug L.A."/>
            <person name="Sharon I."/>
            <person name="Castelle C.J."/>
            <person name="Probst A.J."/>
            <person name="Thomas B.C."/>
            <person name="Singh A."/>
            <person name="Wilkins M.J."/>
            <person name="Karaoz U."/>
            <person name="Brodie E.L."/>
            <person name="Williams K.H."/>
            <person name="Hubbard S.S."/>
            <person name="Banfield J.F."/>
        </authorList>
    </citation>
    <scope>NUCLEOTIDE SEQUENCE [LARGE SCALE GENOMIC DNA]</scope>
</reference>
<evidence type="ECO:0000259" key="4">
    <source>
        <dbReference type="Pfam" id="PF02875"/>
    </source>
</evidence>
<dbReference type="PANTHER" id="PTHR43024:SF1">
    <property type="entry name" value="UDP-N-ACETYLMURAMOYL-TRIPEPTIDE--D-ALANYL-D-ALANINE LIGASE"/>
    <property type="match status" value="1"/>
</dbReference>
<dbReference type="GO" id="GO:0005524">
    <property type="term" value="F:ATP binding"/>
    <property type="evidence" value="ECO:0007669"/>
    <property type="project" value="UniProtKB-KW"/>
</dbReference>
<dbReference type="InterPro" id="IPR036565">
    <property type="entry name" value="Mur-like_cat_sf"/>
</dbReference>
<dbReference type="PANTHER" id="PTHR43024">
    <property type="entry name" value="UDP-N-ACETYLMURAMOYL-TRIPEPTIDE--D-ALANYL-D-ALANINE LIGASE"/>
    <property type="match status" value="1"/>
</dbReference>
<feature type="domain" description="Mur ligase central" evidence="5">
    <location>
        <begin position="101"/>
        <end position="251"/>
    </location>
</feature>
<dbReference type="Pfam" id="PF08245">
    <property type="entry name" value="Mur_ligase_M"/>
    <property type="match status" value="1"/>
</dbReference>
<keyword evidence="2" id="KW-0547">Nucleotide-binding</keyword>
<protein>
    <recommendedName>
        <fullName evidence="8">UDP-N-acetylmuramoyl-tripeptide--D-alanyl-D-alanine ligase</fullName>
    </recommendedName>
</protein>
<dbReference type="InterPro" id="IPR051046">
    <property type="entry name" value="MurCDEF_CellWall_CoF430Synth"/>
</dbReference>
<dbReference type="Pfam" id="PF02875">
    <property type="entry name" value="Mur_ligase_C"/>
    <property type="match status" value="1"/>
</dbReference>
<dbReference type="GO" id="GO:0016881">
    <property type="term" value="F:acid-amino acid ligase activity"/>
    <property type="evidence" value="ECO:0007669"/>
    <property type="project" value="InterPro"/>
</dbReference>
<evidence type="ECO:0000313" key="7">
    <source>
        <dbReference type="Proteomes" id="UP000178428"/>
    </source>
</evidence>
<dbReference type="InterPro" id="IPR013221">
    <property type="entry name" value="Mur_ligase_cen"/>
</dbReference>